<feature type="compositionally biased region" description="Gly residues" evidence="1">
    <location>
        <begin position="131"/>
        <end position="141"/>
    </location>
</feature>
<name>A0A499UNH2_9ACTN</name>
<dbReference type="AlphaFoldDB" id="A0A499UNH2"/>
<evidence type="ECO:0000313" key="3">
    <source>
        <dbReference type="Proteomes" id="UP000463951"/>
    </source>
</evidence>
<protein>
    <submittedName>
        <fullName evidence="2">Uncharacterized protein</fullName>
    </submittedName>
</protein>
<accession>A0A499UNH2</accession>
<organism evidence="2 3">
    <name type="scientific">Streptomyces antimycoticus</name>
    <dbReference type="NCBI Taxonomy" id="68175"/>
    <lineage>
        <taxon>Bacteria</taxon>
        <taxon>Bacillati</taxon>
        <taxon>Actinomycetota</taxon>
        <taxon>Actinomycetes</taxon>
        <taxon>Kitasatosporales</taxon>
        <taxon>Streptomycetaceae</taxon>
        <taxon>Streptomyces</taxon>
        <taxon>Streptomyces violaceusniger group</taxon>
    </lineage>
</organism>
<gene>
    <name evidence="2" type="ORF">SSPO_061210</name>
</gene>
<sequence>MRRPLGDPSAQLEVAVTDDPETEHLAAQSEVFADLRAPVGLLDHVRQPGAVQEFAGGRHQVNMGTTPPLRSVCSHGQRASVLARRGRVNERVPLDLSGFDQSGEVGQGVTLVPGEGIVRPVGDVTAVHGEPGQGVPHGGTAGAREQIQ</sequence>
<feature type="region of interest" description="Disordered" evidence="1">
    <location>
        <begin position="127"/>
        <end position="148"/>
    </location>
</feature>
<dbReference type="Proteomes" id="UP000463951">
    <property type="component" value="Chromosome"/>
</dbReference>
<reference evidence="2 3" key="1">
    <citation type="journal article" date="2020" name="Int. J. Syst. Evol. Microbiol.">
        <title>Reclassification of Streptomyces castelarensis and Streptomyces sporoclivatus as later heterotypic synonyms of Streptomyces antimycoticus.</title>
        <authorList>
            <person name="Komaki H."/>
            <person name="Tamura T."/>
        </authorList>
    </citation>
    <scope>NUCLEOTIDE SEQUENCE [LARGE SCALE GENOMIC DNA]</scope>
    <source>
        <strain evidence="2 3">NBRC 100767</strain>
    </source>
</reference>
<proteinExistence type="predicted"/>
<dbReference type="EMBL" id="AP019620">
    <property type="protein sequence ID" value="BBJ43403.1"/>
    <property type="molecule type" value="Genomic_DNA"/>
</dbReference>
<evidence type="ECO:0000313" key="2">
    <source>
        <dbReference type="EMBL" id="BBJ43403.1"/>
    </source>
</evidence>
<evidence type="ECO:0000256" key="1">
    <source>
        <dbReference type="SAM" id="MobiDB-lite"/>
    </source>
</evidence>